<reference evidence="6 7" key="1">
    <citation type="submission" date="2020-08" db="EMBL/GenBank/DDBJ databases">
        <authorList>
            <person name="Koutsovoulos G."/>
            <person name="Danchin GJ E."/>
        </authorList>
    </citation>
    <scope>NUCLEOTIDE SEQUENCE [LARGE SCALE GENOMIC DNA]</scope>
</reference>
<dbReference type="GO" id="GO:0031201">
    <property type="term" value="C:SNARE complex"/>
    <property type="evidence" value="ECO:0007669"/>
    <property type="project" value="TreeGrafter"/>
</dbReference>
<dbReference type="SUPFAM" id="SSF47661">
    <property type="entry name" value="t-snare proteins"/>
    <property type="match status" value="1"/>
</dbReference>
<evidence type="ECO:0000256" key="4">
    <source>
        <dbReference type="SAM" id="Phobius"/>
    </source>
</evidence>
<dbReference type="InterPro" id="IPR010989">
    <property type="entry name" value="SNARE"/>
</dbReference>
<dbReference type="GO" id="GO:0008021">
    <property type="term" value="C:synaptic vesicle"/>
    <property type="evidence" value="ECO:0007669"/>
    <property type="project" value="TreeGrafter"/>
</dbReference>
<protein>
    <recommendedName>
        <fullName evidence="5">t-SNARE coiled-coil homology domain-containing protein</fullName>
    </recommendedName>
</protein>
<accession>A0A6V7TNH0</accession>
<dbReference type="PANTHER" id="PTHR19957">
    <property type="entry name" value="SYNTAXIN"/>
    <property type="match status" value="1"/>
</dbReference>
<dbReference type="GO" id="GO:0006906">
    <property type="term" value="P:vesicle fusion"/>
    <property type="evidence" value="ECO:0007669"/>
    <property type="project" value="TreeGrafter"/>
</dbReference>
<dbReference type="Pfam" id="PF14523">
    <property type="entry name" value="Syntaxin_2"/>
    <property type="match status" value="1"/>
</dbReference>
<dbReference type="SMART" id="SM00503">
    <property type="entry name" value="SynN"/>
    <property type="match status" value="1"/>
</dbReference>
<evidence type="ECO:0000256" key="2">
    <source>
        <dbReference type="ARBA" id="ARBA00022775"/>
    </source>
</evidence>
<comment type="similarity">
    <text evidence="1">Belongs to the syntaxin family.</text>
</comment>
<organism evidence="6 7">
    <name type="scientific">Meloidogyne enterolobii</name>
    <name type="common">Root-knot nematode worm</name>
    <name type="synonym">Meloidogyne mayaguensis</name>
    <dbReference type="NCBI Taxonomy" id="390850"/>
    <lineage>
        <taxon>Eukaryota</taxon>
        <taxon>Metazoa</taxon>
        <taxon>Ecdysozoa</taxon>
        <taxon>Nematoda</taxon>
        <taxon>Chromadorea</taxon>
        <taxon>Rhabditida</taxon>
        <taxon>Tylenchina</taxon>
        <taxon>Tylenchomorpha</taxon>
        <taxon>Tylenchoidea</taxon>
        <taxon>Meloidogynidae</taxon>
        <taxon>Meloidogyninae</taxon>
        <taxon>Meloidogyne</taxon>
    </lineage>
</organism>
<dbReference type="Gene3D" id="1.20.5.110">
    <property type="match status" value="1"/>
</dbReference>
<keyword evidence="2" id="KW-0813">Transport</keyword>
<dbReference type="InterPro" id="IPR006011">
    <property type="entry name" value="Syntaxin_N"/>
</dbReference>
<dbReference type="Gene3D" id="1.20.58.70">
    <property type="match status" value="1"/>
</dbReference>
<dbReference type="EMBL" id="CAJEWN010000007">
    <property type="protein sequence ID" value="CAD2129003.1"/>
    <property type="molecule type" value="Genomic_DNA"/>
</dbReference>
<name>A0A6V7TNH0_MELEN</name>
<dbReference type="PROSITE" id="PS50192">
    <property type="entry name" value="T_SNARE"/>
    <property type="match status" value="1"/>
</dbReference>
<dbReference type="GO" id="GO:0006836">
    <property type="term" value="P:neurotransmitter transport"/>
    <property type="evidence" value="ECO:0007669"/>
    <property type="project" value="UniProtKB-KW"/>
</dbReference>
<evidence type="ECO:0000256" key="1">
    <source>
        <dbReference type="ARBA" id="ARBA00009063"/>
    </source>
</evidence>
<proteinExistence type="inferred from homology"/>
<keyword evidence="4" id="KW-1133">Transmembrane helix</keyword>
<dbReference type="PANTHER" id="PTHR19957:SF411">
    <property type="entry name" value="LD23667P"/>
    <property type="match status" value="1"/>
</dbReference>
<dbReference type="GO" id="GO:0005484">
    <property type="term" value="F:SNAP receptor activity"/>
    <property type="evidence" value="ECO:0007669"/>
    <property type="project" value="TreeGrafter"/>
</dbReference>
<dbReference type="Proteomes" id="UP000580250">
    <property type="component" value="Unassembled WGS sequence"/>
</dbReference>
<dbReference type="AlphaFoldDB" id="A0A6V7TNH0"/>
<feature type="transmembrane region" description="Helical" evidence="4">
    <location>
        <begin position="223"/>
        <end position="244"/>
    </location>
</feature>
<dbReference type="InterPro" id="IPR045242">
    <property type="entry name" value="Syntaxin"/>
</dbReference>
<dbReference type="SMART" id="SM00397">
    <property type="entry name" value="t_SNARE"/>
    <property type="match status" value="1"/>
</dbReference>
<dbReference type="OrthoDB" id="364348at2759"/>
<keyword evidence="4" id="KW-0812">Transmembrane</keyword>
<keyword evidence="2" id="KW-0532">Neurotransmitter transport</keyword>
<dbReference type="InterPro" id="IPR000727">
    <property type="entry name" value="T_SNARE_dom"/>
</dbReference>
<keyword evidence="4" id="KW-0472">Membrane</keyword>
<dbReference type="GO" id="GO:0048278">
    <property type="term" value="P:vesicle docking"/>
    <property type="evidence" value="ECO:0007669"/>
    <property type="project" value="TreeGrafter"/>
</dbReference>
<feature type="domain" description="T-SNARE coiled-coil homology" evidence="5">
    <location>
        <begin position="149"/>
        <end position="211"/>
    </location>
</feature>
<evidence type="ECO:0000313" key="6">
    <source>
        <dbReference type="EMBL" id="CAD2129003.1"/>
    </source>
</evidence>
<feature type="coiled-coil region" evidence="3">
    <location>
        <begin position="135"/>
        <end position="162"/>
    </location>
</feature>
<keyword evidence="3" id="KW-0175">Coiled coil</keyword>
<comment type="caution">
    <text evidence="6">The sequence shown here is derived from an EMBL/GenBank/DDBJ whole genome shotgun (WGS) entry which is preliminary data.</text>
</comment>
<sequence>MNLEKNENQNSNDNTDEINQIINNIQSLNQLAQQLNQCVEKIGGPCNDEKNQNSFSQILIKSNELSHNINQMFQKLSENNNCNRQQKLQTDRLMDHFVGVLNQLQAAKRKAATYEKSKIQNVSDQQINEEIMEFKLKQQTQQQQQQNNLEEIKERQQTLSSLEKDIGDINQILTDLSQMVYNQNEVVETIESNIEIAAVEMQQGNLQIAQANEYQIKSRKKKLILSIFCFLILCIFLIIFWILIKK</sequence>
<gene>
    <name evidence="6" type="ORF">MENT_LOCUS2477</name>
</gene>
<dbReference type="Pfam" id="PF05739">
    <property type="entry name" value="SNARE"/>
    <property type="match status" value="1"/>
</dbReference>
<dbReference type="GO" id="GO:0000149">
    <property type="term" value="F:SNARE binding"/>
    <property type="evidence" value="ECO:0007669"/>
    <property type="project" value="TreeGrafter"/>
</dbReference>
<dbReference type="GO" id="GO:0006886">
    <property type="term" value="P:intracellular protein transport"/>
    <property type="evidence" value="ECO:0007669"/>
    <property type="project" value="TreeGrafter"/>
</dbReference>
<evidence type="ECO:0000259" key="5">
    <source>
        <dbReference type="PROSITE" id="PS50192"/>
    </source>
</evidence>
<evidence type="ECO:0000313" key="7">
    <source>
        <dbReference type="Proteomes" id="UP000580250"/>
    </source>
</evidence>
<evidence type="ECO:0000256" key="3">
    <source>
        <dbReference type="SAM" id="Coils"/>
    </source>
</evidence>